<dbReference type="Proteomes" id="UP001516662">
    <property type="component" value="Unassembled WGS sequence"/>
</dbReference>
<name>A0ABR9QNI6_9BACI</name>
<sequence length="67" mass="7777">MNYINKGFIVTLLFFILVGCSFIDNATLEENIIGVLKSSEGKDFEKVIDYDIKDEYIVVIYKSRNYN</sequence>
<evidence type="ECO:0000313" key="1">
    <source>
        <dbReference type="EMBL" id="MBE4910063.1"/>
    </source>
</evidence>
<comment type="caution">
    <text evidence="1">The sequence shown here is derived from an EMBL/GenBank/DDBJ whole genome shotgun (WGS) entry which is preliminary data.</text>
</comment>
<reference evidence="1 2" key="1">
    <citation type="submission" date="2020-10" db="EMBL/GenBank/DDBJ databases">
        <title>Bacillus sp. HD4P25, an endophyte from a halophyte.</title>
        <authorList>
            <person name="Sun J.-Q."/>
        </authorList>
    </citation>
    <scope>NUCLEOTIDE SEQUENCE [LARGE SCALE GENOMIC DNA]</scope>
    <source>
        <strain evidence="1 2">YIM 93174</strain>
    </source>
</reference>
<evidence type="ECO:0008006" key="3">
    <source>
        <dbReference type="Google" id="ProtNLM"/>
    </source>
</evidence>
<keyword evidence="2" id="KW-1185">Reference proteome</keyword>
<gene>
    <name evidence="1" type="ORF">IMZ08_18665</name>
</gene>
<dbReference type="EMBL" id="JADCLJ010000024">
    <property type="protein sequence ID" value="MBE4910063.1"/>
    <property type="molecule type" value="Genomic_DNA"/>
</dbReference>
<proteinExistence type="predicted"/>
<dbReference type="PROSITE" id="PS51257">
    <property type="entry name" value="PROKAR_LIPOPROTEIN"/>
    <property type="match status" value="1"/>
</dbReference>
<protein>
    <recommendedName>
        <fullName evidence="3">Lipoprotein</fullName>
    </recommendedName>
</protein>
<evidence type="ECO:0000313" key="2">
    <source>
        <dbReference type="Proteomes" id="UP001516662"/>
    </source>
</evidence>
<organism evidence="1 2">
    <name type="scientific">Litchfieldia luteola</name>
    <dbReference type="NCBI Taxonomy" id="682179"/>
    <lineage>
        <taxon>Bacteria</taxon>
        <taxon>Bacillati</taxon>
        <taxon>Bacillota</taxon>
        <taxon>Bacilli</taxon>
        <taxon>Bacillales</taxon>
        <taxon>Bacillaceae</taxon>
        <taxon>Litchfieldia</taxon>
    </lineage>
</organism>
<accession>A0ABR9QNI6</accession>
<dbReference type="RefSeq" id="WP_193539250.1">
    <property type="nucleotide sequence ID" value="NZ_JADCLJ010000024.1"/>
</dbReference>